<comment type="caution">
    <text evidence="3">The sequence shown here is derived from an EMBL/GenBank/DDBJ whole genome shotgun (WGS) entry which is preliminary data.</text>
</comment>
<dbReference type="AlphaFoldDB" id="A0A0K9NXQ4"/>
<keyword evidence="4" id="KW-1185">Reference proteome</keyword>
<dbReference type="Pfam" id="PF01535">
    <property type="entry name" value="PPR"/>
    <property type="match status" value="1"/>
</dbReference>
<dbReference type="PROSITE" id="PS51375">
    <property type="entry name" value="PPR"/>
    <property type="match status" value="4"/>
</dbReference>
<sequence>MSIFFSKTSWSKWSKSNSGGNHLSFLRHARLLFTSSPIVSVYDDVKTLVKSRNLSEIETLLESRKKNLKATDEAHFSSIIISYGYCKMLKHASRTFDQMSVRRTCISLNALLHSYNHSGKHARVPAVFNEVCRKYSIKPDATSYGILIKSVCQSGKHENAWQVLREMEEKGVCASAITYTPILDALYRNKNKEEADELWKEMIGKGCVPDLAAYNVRAMYHAHNGKPENVLKVFDEMESQRLWPDVISYNLLITCYCKCGRHLDAKNVYKSMWEKSVIPNAATYRNFMYLLCKNGDFDGGYNVCRDGIRKDKIPDIGPVKLLLQGLLKNSREKDARWLIRQLKAKFSPGLLKEWEEVEEKIGLSLD</sequence>
<dbReference type="InterPro" id="IPR011990">
    <property type="entry name" value="TPR-like_helical_dom_sf"/>
</dbReference>
<protein>
    <submittedName>
        <fullName evidence="3">Pentatricopeptide repeat-containing protein</fullName>
    </submittedName>
</protein>
<organism evidence="3 4">
    <name type="scientific">Zostera marina</name>
    <name type="common">Eelgrass</name>
    <dbReference type="NCBI Taxonomy" id="29655"/>
    <lineage>
        <taxon>Eukaryota</taxon>
        <taxon>Viridiplantae</taxon>
        <taxon>Streptophyta</taxon>
        <taxon>Embryophyta</taxon>
        <taxon>Tracheophyta</taxon>
        <taxon>Spermatophyta</taxon>
        <taxon>Magnoliopsida</taxon>
        <taxon>Liliopsida</taxon>
        <taxon>Zosteraceae</taxon>
        <taxon>Zostera</taxon>
    </lineage>
</organism>
<dbReference type="PANTHER" id="PTHR47934">
    <property type="entry name" value="PENTATRICOPEPTIDE REPEAT-CONTAINING PROTEIN PET309, MITOCHONDRIAL"/>
    <property type="match status" value="1"/>
</dbReference>
<dbReference type="InterPro" id="IPR051114">
    <property type="entry name" value="Mito_RNA_Proc_CCM1"/>
</dbReference>
<dbReference type="NCBIfam" id="TIGR00756">
    <property type="entry name" value="PPR"/>
    <property type="match status" value="3"/>
</dbReference>
<feature type="repeat" description="PPR" evidence="2">
    <location>
        <begin position="140"/>
        <end position="174"/>
    </location>
</feature>
<reference evidence="4" key="1">
    <citation type="journal article" date="2016" name="Nature">
        <title>The genome of the seagrass Zostera marina reveals angiosperm adaptation to the sea.</title>
        <authorList>
            <person name="Olsen J.L."/>
            <person name="Rouze P."/>
            <person name="Verhelst B."/>
            <person name="Lin Y.-C."/>
            <person name="Bayer T."/>
            <person name="Collen J."/>
            <person name="Dattolo E."/>
            <person name="De Paoli E."/>
            <person name="Dittami S."/>
            <person name="Maumus F."/>
            <person name="Michel G."/>
            <person name="Kersting A."/>
            <person name="Lauritano C."/>
            <person name="Lohaus R."/>
            <person name="Toepel M."/>
            <person name="Tonon T."/>
            <person name="Vanneste K."/>
            <person name="Amirebrahimi M."/>
            <person name="Brakel J."/>
            <person name="Bostroem C."/>
            <person name="Chovatia M."/>
            <person name="Grimwood J."/>
            <person name="Jenkins J.W."/>
            <person name="Jueterbock A."/>
            <person name="Mraz A."/>
            <person name="Stam W.T."/>
            <person name="Tice H."/>
            <person name="Bornberg-Bauer E."/>
            <person name="Green P.J."/>
            <person name="Pearson G.A."/>
            <person name="Procaccini G."/>
            <person name="Duarte C.M."/>
            <person name="Schmutz J."/>
            <person name="Reusch T.B.H."/>
            <person name="Van de Peer Y."/>
        </authorList>
    </citation>
    <scope>NUCLEOTIDE SEQUENCE [LARGE SCALE GENOMIC DNA]</scope>
    <source>
        <strain evidence="4">cv. Finnish</strain>
    </source>
</reference>
<dbReference type="PANTHER" id="PTHR47934:SF19">
    <property type="entry name" value="PENTATRICOPEPTIDE REPEAT-CONTAINING PROTEIN MITOCHONDRIAL"/>
    <property type="match status" value="1"/>
</dbReference>
<evidence type="ECO:0000313" key="4">
    <source>
        <dbReference type="Proteomes" id="UP000036987"/>
    </source>
</evidence>
<dbReference type="Gene3D" id="1.25.40.10">
    <property type="entry name" value="Tetratricopeptide repeat domain"/>
    <property type="match status" value="2"/>
</dbReference>
<accession>A0A0K9NXQ4</accession>
<dbReference type="Proteomes" id="UP000036987">
    <property type="component" value="Unassembled WGS sequence"/>
</dbReference>
<evidence type="ECO:0000256" key="1">
    <source>
        <dbReference type="ARBA" id="ARBA00022737"/>
    </source>
</evidence>
<gene>
    <name evidence="3" type="ORF">ZOSMA_57G00460</name>
</gene>
<keyword evidence="1" id="KW-0677">Repeat</keyword>
<dbReference type="OrthoDB" id="185373at2759"/>
<evidence type="ECO:0000313" key="3">
    <source>
        <dbReference type="EMBL" id="KMZ60710.1"/>
    </source>
</evidence>
<feature type="repeat" description="PPR" evidence="2">
    <location>
        <begin position="245"/>
        <end position="279"/>
    </location>
</feature>
<dbReference type="InterPro" id="IPR002885">
    <property type="entry name" value="PPR_rpt"/>
</dbReference>
<dbReference type="Pfam" id="PF13041">
    <property type="entry name" value="PPR_2"/>
    <property type="match status" value="2"/>
</dbReference>
<feature type="repeat" description="PPR" evidence="2">
    <location>
        <begin position="210"/>
        <end position="244"/>
    </location>
</feature>
<evidence type="ECO:0000256" key="2">
    <source>
        <dbReference type="PROSITE-ProRule" id="PRU00708"/>
    </source>
</evidence>
<proteinExistence type="predicted"/>
<name>A0A0K9NXQ4_ZOSMR</name>
<feature type="repeat" description="PPR" evidence="2">
    <location>
        <begin position="175"/>
        <end position="209"/>
    </location>
</feature>
<dbReference type="OMA" id="VKNNRME"/>
<dbReference type="EMBL" id="LFYR01001587">
    <property type="protein sequence ID" value="KMZ60710.1"/>
    <property type="molecule type" value="Genomic_DNA"/>
</dbReference>